<comment type="caution">
    <text evidence="17">The sequence shown here is derived from an EMBL/GenBank/DDBJ whole genome shotgun (WGS) entry which is preliminary data.</text>
</comment>
<dbReference type="PANTHER" id="PTHR21581">
    <property type="entry name" value="D-ALANYL-D-ALANINE CARBOXYPEPTIDASE"/>
    <property type="match status" value="1"/>
</dbReference>
<evidence type="ECO:0000256" key="14">
    <source>
        <dbReference type="PIRSR" id="PIRSR618044-2"/>
    </source>
</evidence>
<feature type="active site" description="Acyl-ester intermediate" evidence="13">
    <location>
        <position position="55"/>
    </location>
</feature>
<evidence type="ECO:0000313" key="17">
    <source>
        <dbReference type="EMBL" id="HIS31374.1"/>
    </source>
</evidence>
<evidence type="ECO:0000256" key="12">
    <source>
        <dbReference type="ARBA" id="ARBA00034000"/>
    </source>
</evidence>
<evidence type="ECO:0000259" key="16">
    <source>
        <dbReference type="SMART" id="SM00936"/>
    </source>
</evidence>
<evidence type="ECO:0000256" key="15">
    <source>
        <dbReference type="RuleBase" id="RU004016"/>
    </source>
</evidence>
<feature type="active site" evidence="13">
    <location>
        <position position="110"/>
    </location>
</feature>
<dbReference type="InterPro" id="IPR012338">
    <property type="entry name" value="Beta-lactam/transpept-like"/>
</dbReference>
<dbReference type="GO" id="GO:0008360">
    <property type="term" value="P:regulation of cell shape"/>
    <property type="evidence" value="ECO:0007669"/>
    <property type="project" value="UniProtKB-KW"/>
</dbReference>
<comment type="pathway">
    <text evidence="2">Cell wall biogenesis; peptidoglycan biosynthesis.</text>
</comment>
<gene>
    <name evidence="17" type="ORF">IAB44_07480</name>
</gene>
<reference evidence="17" key="1">
    <citation type="submission" date="2020-10" db="EMBL/GenBank/DDBJ databases">
        <authorList>
            <person name="Gilroy R."/>
        </authorList>
    </citation>
    <scope>NUCLEOTIDE SEQUENCE</scope>
    <source>
        <strain evidence="17">CHK190-19873</strain>
    </source>
</reference>
<evidence type="ECO:0000256" key="1">
    <source>
        <dbReference type="ARBA" id="ARBA00003217"/>
    </source>
</evidence>
<keyword evidence="9" id="KW-0133">Cell shape</keyword>
<keyword evidence="5 17" id="KW-0121">Carboxypeptidase</keyword>
<evidence type="ECO:0000256" key="2">
    <source>
        <dbReference type="ARBA" id="ARBA00004752"/>
    </source>
</evidence>
<dbReference type="InterPro" id="IPR015956">
    <property type="entry name" value="Peniciliin-bd_prot_C_sf"/>
</dbReference>
<dbReference type="SUPFAM" id="SSF69189">
    <property type="entry name" value="Penicillin-binding protein associated domain"/>
    <property type="match status" value="1"/>
</dbReference>
<evidence type="ECO:0000256" key="6">
    <source>
        <dbReference type="ARBA" id="ARBA00022670"/>
    </source>
</evidence>
<dbReference type="Gene3D" id="3.40.710.10">
    <property type="entry name" value="DD-peptidase/beta-lactamase superfamily"/>
    <property type="match status" value="1"/>
</dbReference>
<evidence type="ECO:0000256" key="11">
    <source>
        <dbReference type="ARBA" id="ARBA00023316"/>
    </source>
</evidence>
<dbReference type="Proteomes" id="UP000823935">
    <property type="component" value="Unassembled WGS sequence"/>
</dbReference>
<dbReference type="Pfam" id="PF00768">
    <property type="entry name" value="Peptidase_S11"/>
    <property type="match status" value="1"/>
</dbReference>
<keyword evidence="7" id="KW-0732">Signal</keyword>
<accession>A0A9D1ESH5</accession>
<dbReference type="Gene3D" id="2.60.410.10">
    <property type="entry name" value="D-Ala-D-Ala carboxypeptidase, C-terminal domain"/>
    <property type="match status" value="1"/>
</dbReference>
<comment type="catalytic activity">
    <reaction evidence="12">
        <text>Preferential cleavage: (Ac)2-L-Lys-D-Ala-|-D-Ala. Also transpeptidation of peptidyl-alanyl moieties that are N-acyl substituents of D-alanine.</text>
        <dbReference type="EC" id="3.4.16.4"/>
    </reaction>
</comment>
<dbReference type="PRINTS" id="PR00725">
    <property type="entry name" value="DADACBPTASE1"/>
</dbReference>
<comment type="function">
    <text evidence="1">Removes C-terminal D-alanyl residues from sugar-peptide cell wall precursors.</text>
</comment>
<evidence type="ECO:0000256" key="8">
    <source>
        <dbReference type="ARBA" id="ARBA00022801"/>
    </source>
</evidence>
<dbReference type="PANTHER" id="PTHR21581:SF33">
    <property type="entry name" value="D-ALANYL-D-ALANINE CARBOXYPEPTIDASE DACB"/>
    <property type="match status" value="1"/>
</dbReference>
<protein>
    <recommendedName>
        <fullName evidence="4">serine-type D-Ala-D-Ala carboxypeptidase</fullName>
        <ecNumber evidence="4">3.4.16.4</ecNumber>
    </recommendedName>
</protein>
<keyword evidence="6" id="KW-0645">Protease</keyword>
<evidence type="ECO:0000256" key="7">
    <source>
        <dbReference type="ARBA" id="ARBA00022729"/>
    </source>
</evidence>
<name>A0A9D1ESH5_9FIRM</name>
<evidence type="ECO:0000256" key="4">
    <source>
        <dbReference type="ARBA" id="ARBA00012448"/>
    </source>
</evidence>
<keyword evidence="11" id="KW-0961">Cell wall biogenesis/degradation</keyword>
<feature type="domain" description="Peptidase S11 D-Ala-D-Ala carboxypeptidase A C-terminal" evidence="16">
    <location>
        <begin position="278"/>
        <end position="375"/>
    </location>
</feature>
<dbReference type="EMBL" id="DVIQ01000035">
    <property type="protein sequence ID" value="HIS31374.1"/>
    <property type="molecule type" value="Genomic_DNA"/>
</dbReference>
<dbReference type="InterPro" id="IPR018044">
    <property type="entry name" value="Peptidase_S11"/>
</dbReference>
<organism evidence="17 18">
    <name type="scientific">Candidatus Limivivens intestinipullorum</name>
    <dbReference type="NCBI Taxonomy" id="2840858"/>
    <lineage>
        <taxon>Bacteria</taxon>
        <taxon>Bacillati</taxon>
        <taxon>Bacillota</taxon>
        <taxon>Clostridia</taxon>
        <taxon>Lachnospirales</taxon>
        <taxon>Lachnospiraceae</taxon>
        <taxon>Lachnospiraceae incertae sedis</taxon>
        <taxon>Candidatus Limivivens</taxon>
    </lineage>
</organism>
<dbReference type="Pfam" id="PF07943">
    <property type="entry name" value="PBP5_C"/>
    <property type="match status" value="1"/>
</dbReference>
<dbReference type="GO" id="GO:0071555">
    <property type="term" value="P:cell wall organization"/>
    <property type="evidence" value="ECO:0007669"/>
    <property type="project" value="UniProtKB-KW"/>
</dbReference>
<keyword evidence="8" id="KW-0378">Hydrolase</keyword>
<dbReference type="SMART" id="SM00936">
    <property type="entry name" value="PBP5_C"/>
    <property type="match status" value="1"/>
</dbReference>
<feature type="binding site" evidence="14">
    <location>
        <position position="225"/>
    </location>
    <ligand>
        <name>substrate</name>
    </ligand>
</feature>
<dbReference type="GO" id="GO:0006508">
    <property type="term" value="P:proteolysis"/>
    <property type="evidence" value="ECO:0007669"/>
    <property type="project" value="UniProtKB-KW"/>
</dbReference>
<evidence type="ECO:0000256" key="13">
    <source>
        <dbReference type="PIRSR" id="PIRSR618044-1"/>
    </source>
</evidence>
<evidence type="ECO:0000256" key="3">
    <source>
        <dbReference type="ARBA" id="ARBA00007164"/>
    </source>
</evidence>
<dbReference type="InterPro" id="IPR012907">
    <property type="entry name" value="Peptidase_S11_C"/>
</dbReference>
<dbReference type="InterPro" id="IPR001967">
    <property type="entry name" value="Peptidase_S11_N"/>
</dbReference>
<dbReference type="GO" id="GO:0009002">
    <property type="term" value="F:serine-type D-Ala-D-Ala carboxypeptidase activity"/>
    <property type="evidence" value="ECO:0007669"/>
    <property type="project" value="UniProtKB-EC"/>
</dbReference>
<dbReference type="InterPro" id="IPR037167">
    <property type="entry name" value="Peptidase_S11_C_sf"/>
</dbReference>
<sequence length="391" mass="43320">MILLLAVRMLCPGTLTFAQSEEPDNLYAQSAVLMDADSGRILFEKNGREARPMASTTKIMTCILALEEGDLSEEVTVSANAAAQPQVHLGMREGEQYRLEDLLYSLMLESHNDTAVAIAEHIAGSTEDFAALMNERAKAIGCEDTHFVTPNGLDAEDEGGVHSTTAADLARIMRYCITKSEKKEDFLRITQTESHTFANLDGSRSFSCYNHNAFLSMMDGAISGKTGYTADAGYCYVGALQRGERTFIVTLLACGWPNHKTYKWSDTKALMNYGLENYEYRNVLQETDPAQIPVENGIAQSRGLEDTAFVEPLVEEPESLELLVSEEDEITIKATLPEILEAPVAKDTVIGKITYYLNDTPIQEFPVVASNQVDCVGYGWCLEKILERFWI</sequence>
<dbReference type="GO" id="GO:0009252">
    <property type="term" value="P:peptidoglycan biosynthetic process"/>
    <property type="evidence" value="ECO:0007669"/>
    <property type="project" value="UniProtKB-KW"/>
</dbReference>
<proteinExistence type="inferred from homology"/>
<keyword evidence="10" id="KW-0573">Peptidoglycan synthesis</keyword>
<evidence type="ECO:0000256" key="9">
    <source>
        <dbReference type="ARBA" id="ARBA00022960"/>
    </source>
</evidence>
<dbReference type="AlphaFoldDB" id="A0A9D1ESH5"/>
<dbReference type="EC" id="3.4.16.4" evidence="4"/>
<comment type="similarity">
    <text evidence="3 15">Belongs to the peptidase S11 family.</text>
</comment>
<reference evidence="17" key="2">
    <citation type="journal article" date="2021" name="PeerJ">
        <title>Extensive microbial diversity within the chicken gut microbiome revealed by metagenomics and culture.</title>
        <authorList>
            <person name="Gilroy R."/>
            <person name="Ravi A."/>
            <person name="Getino M."/>
            <person name="Pursley I."/>
            <person name="Horton D.L."/>
            <person name="Alikhan N.F."/>
            <person name="Baker D."/>
            <person name="Gharbi K."/>
            <person name="Hall N."/>
            <person name="Watson M."/>
            <person name="Adriaenssens E.M."/>
            <person name="Foster-Nyarko E."/>
            <person name="Jarju S."/>
            <person name="Secka A."/>
            <person name="Antonio M."/>
            <person name="Oren A."/>
            <person name="Chaudhuri R.R."/>
            <person name="La Ragione R."/>
            <person name="Hildebrand F."/>
            <person name="Pallen M.J."/>
        </authorList>
    </citation>
    <scope>NUCLEOTIDE SEQUENCE</scope>
    <source>
        <strain evidence="17">CHK190-19873</strain>
    </source>
</reference>
<feature type="active site" description="Proton acceptor" evidence="13">
    <location>
        <position position="58"/>
    </location>
</feature>
<evidence type="ECO:0000256" key="10">
    <source>
        <dbReference type="ARBA" id="ARBA00022984"/>
    </source>
</evidence>
<evidence type="ECO:0000313" key="18">
    <source>
        <dbReference type="Proteomes" id="UP000823935"/>
    </source>
</evidence>
<evidence type="ECO:0000256" key="5">
    <source>
        <dbReference type="ARBA" id="ARBA00022645"/>
    </source>
</evidence>
<dbReference type="SUPFAM" id="SSF56601">
    <property type="entry name" value="beta-lactamase/transpeptidase-like"/>
    <property type="match status" value="1"/>
</dbReference>